<dbReference type="AlphaFoldDB" id="A0A0B6Y4P3"/>
<feature type="non-terminal residue" evidence="2">
    <location>
        <position position="87"/>
    </location>
</feature>
<name>A0A0B6Y4P3_9EUPU</name>
<feature type="region of interest" description="Disordered" evidence="1">
    <location>
        <begin position="1"/>
        <end position="29"/>
    </location>
</feature>
<gene>
    <name evidence="2" type="primary">ORF13067</name>
</gene>
<accession>A0A0B6Y4P3</accession>
<feature type="non-terminal residue" evidence="2">
    <location>
        <position position="1"/>
    </location>
</feature>
<evidence type="ECO:0000313" key="2">
    <source>
        <dbReference type="EMBL" id="CEK51297.1"/>
    </source>
</evidence>
<reference evidence="2" key="1">
    <citation type="submission" date="2014-12" db="EMBL/GenBank/DDBJ databases">
        <title>Insight into the proteome of Arion vulgaris.</title>
        <authorList>
            <person name="Aradska J."/>
            <person name="Bulat T."/>
            <person name="Smidak R."/>
            <person name="Sarate P."/>
            <person name="Gangsoo J."/>
            <person name="Sialana F."/>
            <person name="Bilban M."/>
            <person name="Lubec G."/>
        </authorList>
    </citation>
    <scope>NUCLEOTIDE SEQUENCE</scope>
    <source>
        <tissue evidence="2">Skin</tissue>
    </source>
</reference>
<dbReference type="EMBL" id="HACG01004432">
    <property type="protein sequence ID" value="CEK51297.1"/>
    <property type="molecule type" value="Transcribed_RNA"/>
</dbReference>
<organism evidence="2">
    <name type="scientific">Arion vulgaris</name>
    <dbReference type="NCBI Taxonomy" id="1028688"/>
    <lineage>
        <taxon>Eukaryota</taxon>
        <taxon>Metazoa</taxon>
        <taxon>Spiralia</taxon>
        <taxon>Lophotrochozoa</taxon>
        <taxon>Mollusca</taxon>
        <taxon>Gastropoda</taxon>
        <taxon>Heterobranchia</taxon>
        <taxon>Euthyneura</taxon>
        <taxon>Panpulmonata</taxon>
        <taxon>Eupulmonata</taxon>
        <taxon>Stylommatophora</taxon>
        <taxon>Helicina</taxon>
        <taxon>Arionoidea</taxon>
        <taxon>Arionidae</taxon>
        <taxon>Arion</taxon>
    </lineage>
</organism>
<sequence length="87" mass="9660">VVDGKKVIAGSAASQTDQVPPPLPPRPGRGLRVYPSKPIIHTSIAMRPLLWSRIILETESRGEQAQTVWHGLTEPKIDTEELQRLFP</sequence>
<proteinExistence type="predicted"/>
<evidence type="ECO:0000256" key="1">
    <source>
        <dbReference type="SAM" id="MobiDB-lite"/>
    </source>
</evidence>
<protein>
    <submittedName>
        <fullName evidence="2">Uncharacterized protein</fullName>
    </submittedName>
</protein>